<dbReference type="AlphaFoldDB" id="A0A6A4VZM8"/>
<feature type="signal peptide" evidence="1">
    <location>
        <begin position="1"/>
        <end position="16"/>
    </location>
</feature>
<reference evidence="2 3" key="1">
    <citation type="submission" date="2019-07" db="EMBL/GenBank/DDBJ databases">
        <title>Draft genome assembly of a fouling barnacle, Amphibalanus amphitrite (Darwin, 1854): The first reference genome for Thecostraca.</title>
        <authorList>
            <person name="Kim W."/>
        </authorList>
    </citation>
    <scope>NUCLEOTIDE SEQUENCE [LARGE SCALE GENOMIC DNA]</scope>
    <source>
        <strain evidence="2">SNU_AA5</strain>
        <tissue evidence="2">Soma without cirri and trophi</tissue>
    </source>
</reference>
<evidence type="ECO:0000256" key="1">
    <source>
        <dbReference type="SAM" id="SignalP"/>
    </source>
</evidence>
<dbReference type="Proteomes" id="UP000440578">
    <property type="component" value="Unassembled WGS sequence"/>
</dbReference>
<accession>A0A6A4VZM8</accession>
<comment type="caution">
    <text evidence="2">The sequence shown here is derived from an EMBL/GenBank/DDBJ whole genome shotgun (WGS) entry which is preliminary data.</text>
</comment>
<feature type="chain" id="PRO_5025503494" evidence="1">
    <location>
        <begin position="17"/>
        <end position="88"/>
    </location>
</feature>
<protein>
    <submittedName>
        <fullName evidence="2">Uncharacterized protein</fullName>
    </submittedName>
</protein>
<gene>
    <name evidence="2" type="ORF">FJT64_026305</name>
</gene>
<organism evidence="2 3">
    <name type="scientific">Amphibalanus amphitrite</name>
    <name type="common">Striped barnacle</name>
    <name type="synonym">Balanus amphitrite</name>
    <dbReference type="NCBI Taxonomy" id="1232801"/>
    <lineage>
        <taxon>Eukaryota</taxon>
        <taxon>Metazoa</taxon>
        <taxon>Ecdysozoa</taxon>
        <taxon>Arthropoda</taxon>
        <taxon>Crustacea</taxon>
        <taxon>Multicrustacea</taxon>
        <taxon>Cirripedia</taxon>
        <taxon>Thoracica</taxon>
        <taxon>Thoracicalcarea</taxon>
        <taxon>Balanomorpha</taxon>
        <taxon>Balanoidea</taxon>
        <taxon>Balanidae</taxon>
        <taxon>Amphibalaninae</taxon>
        <taxon>Amphibalanus</taxon>
    </lineage>
</organism>
<proteinExistence type="predicted"/>
<evidence type="ECO:0000313" key="3">
    <source>
        <dbReference type="Proteomes" id="UP000440578"/>
    </source>
</evidence>
<keyword evidence="3" id="KW-1185">Reference proteome</keyword>
<evidence type="ECO:0000313" key="2">
    <source>
        <dbReference type="EMBL" id="KAF0301297.1"/>
    </source>
</evidence>
<dbReference type="EMBL" id="VIIS01001173">
    <property type="protein sequence ID" value="KAF0301297.1"/>
    <property type="molecule type" value="Genomic_DNA"/>
</dbReference>
<name>A0A6A4VZM8_AMPAM</name>
<keyword evidence="1" id="KW-0732">Signal</keyword>
<sequence length="88" mass="9250">MFRLVVLACVLACAFAALVPLGYSGLGYSGLAHPALGYPPHPVLAAPVTYSGVPTAYSAAAFPTYETVSHSVDITHEPVEQHGYVVKY</sequence>